<evidence type="ECO:0000313" key="3">
    <source>
        <dbReference type="Proteomes" id="UP000003167"/>
    </source>
</evidence>
<comment type="caution">
    <text evidence="2">The sequence shown here is derived from an EMBL/GenBank/DDBJ whole genome shotgun (WGS) entry which is preliminary data.</text>
</comment>
<protein>
    <recommendedName>
        <fullName evidence="1">Phytase-like domain-containing protein</fullName>
    </recommendedName>
</protein>
<feature type="domain" description="Phytase-like" evidence="1">
    <location>
        <begin position="54"/>
        <end position="310"/>
    </location>
</feature>
<dbReference type="HOGENOM" id="CLU_067797_0_0_10"/>
<dbReference type="SUPFAM" id="SSF75011">
    <property type="entry name" value="3-carboxy-cis,cis-mucoante lactonizing enzyme"/>
    <property type="match status" value="1"/>
</dbReference>
<evidence type="ECO:0000259" key="1">
    <source>
        <dbReference type="Pfam" id="PF13449"/>
    </source>
</evidence>
<dbReference type="PATRIC" id="fig|999422.3.peg.2063"/>
<dbReference type="STRING" id="999422.HMPREF9944_01961"/>
<reference evidence="2 3" key="1">
    <citation type="submission" date="2011-12" db="EMBL/GenBank/DDBJ databases">
        <title>The Genome Sequence of Prevotella maculosa OT 289.</title>
        <authorList>
            <consortium name="The Broad Institute Genome Sequencing Platform"/>
            <person name="Earl A."/>
            <person name="Ward D."/>
            <person name="Feldgarden M."/>
            <person name="Gevers D."/>
            <person name="Izard J."/>
            <person name="Blanton J.M."/>
            <person name="Mathney J."/>
            <person name="Tanner A.C."/>
            <person name="Dewhirst F.E."/>
            <person name="Young S.K."/>
            <person name="Zeng Q."/>
            <person name="Gargeya S."/>
            <person name="Fitzgerald M."/>
            <person name="Haas B."/>
            <person name="Abouelleil A."/>
            <person name="Alvarado L."/>
            <person name="Arachchi H.M."/>
            <person name="Berlin A."/>
            <person name="Chapman S.B."/>
            <person name="Gearin G."/>
            <person name="Goldberg J."/>
            <person name="Griggs A."/>
            <person name="Gujja S."/>
            <person name="Hansen M."/>
            <person name="Heiman D."/>
            <person name="Howarth C."/>
            <person name="Larimer J."/>
            <person name="Lui A."/>
            <person name="MacDonald P.J.P."/>
            <person name="McCowen C."/>
            <person name="Montmayeur A."/>
            <person name="Murphy C."/>
            <person name="Neiman D."/>
            <person name="Pearson M."/>
            <person name="Priest M."/>
            <person name="Roberts A."/>
            <person name="Saif S."/>
            <person name="Shea T."/>
            <person name="Sisk P."/>
            <person name="Stolte C."/>
            <person name="Sykes S."/>
            <person name="Wortman J."/>
            <person name="Nusbaum C."/>
            <person name="Birren B."/>
        </authorList>
    </citation>
    <scope>NUCLEOTIDE SEQUENCE [LARGE SCALE GENOMIC DNA]</scope>
    <source>
        <strain evidence="2 3">OT 289</strain>
    </source>
</reference>
<sequence>MNFRHAVLFTMLLLQVSFLTEEGGFPHSAEDVEIGDSLHAELLPQHAFKALPPGNYSGISYLGNDDYAVVSDKGSQAGFYVFHISLTSNGEIRQVENKGFTVIPGANCDEEAVAYDPRTRHLYIGNEASSEIIDYDMRAGKVVRTTVIDDYRRLGQANRSIESLTYDRQRDCLFTVNESPLIGDTGLSLRLKQFTTDLKTEKEYAYRADEPLEPTDKPDNRHAYGVAELLALEDGTLLVLERELYIRPLRLNSWVMNKVFRVRPGSPKKQFVTGWRTWLRLVDNDFANYEGMCEGPRLSDGRHVVVLCADSQDRYKGVLKDYFRTIVF</sequence>
<evidence type="ECO:0000313" key="2">
    <source>
        <dbReference type="EMBL" id="EHO67999.1"/>
    </source>
</evidence>
<dbReference type="AlphaFoldDB" id="H1HP67"/>
<dbReference type="InterPro" id="IPR027372">
    <property type="entry name" value="Phytase-like_dom"/>
</dbReference>
<dbReference type="Pfam" id="PF13449">
    <property type="entry name" value="Phytase-like"/>
    <property type="match status" value="1"/>
</dbReference>
<dbReference type="EMBL" id="AGEK01000034">
    <property type="protein sequence ID" value="EHO67999.1"/>
    <property type="molecule type" value="Genomic_DNA"/>
</dbReference>
<proteinExistence type="predicted"/>
<dbReference type="RefSeq" id="WP_008565993.1">
    <property type="nucleotide sequence ID" value="NZ_JH594507.1"/>
</dbReference>
<keyword evidence="3" id="KW-1185">Reference proteome</keyword>
<gene>
    <name evidence="2" type="ORF">HMPREF9944_01961</name>
</gene>
<name>H1HP67_9BACT</name>
<organism evidence="2 3">
    <name type="scientific">Segatella maculosa OT 289</name>
    <dbReference type="NCBI Taxonomy" id="999422"/>
    <lineage>
        <taxon>Bacteria</taxon>
        <taxon>Pseudomonadati</taxon>
        <taxon>Bacteroidota</taxon>
        <taxon>Bacteroidia</taxon>
        <taxon>Bacteroidales</taxon>
        <taxon>Prevotellaceae</taxon>
        <taxon>Segatella</taxon>
    </lineage>
</organism>
<dbReference type="Proteomes" id="UP000003167">
    <property type="component" value="Unassembled WGS sequence"/>
</dbReference>
<accession>H1HP67</accession>
<dbReference type="OrthoDB" id="9798539at2"/>